<dbReference type="InterPro" id="IPR029044">
    <property type="entry name" value="Nucleotide-diphossugar_trans"/>
</dbReference>
<evidence type="ECO:0000256" key="2">
    <source>
        <dbReference type="ARBA" id="ARBA00022679"/>
    </source>
</evidence>
<sequence length="355" mass="41202">MANSTARYRVTIFSVIFIFVLGFFMYLSPSRKTLSHAAESQTVTAQPKPRKPNGVIFMLISPSRITQATMALLNVEDRFNRRLKYPYVLFSPSGEADVITEELRAKVRWITEGRATFAIIPKEMWDVPEFLDKSRIDQSLRKIGFTLGFFWRHPALARYDWLWRLDTDIEFHCDVPYDPIEKLVENNALYGFVQISPDGTWVQPTLASNVSRFIADNERLVPADANLGFSWKGAAGIEKARSGIATSDDWTLMCMYNNFEISHRSVWESETYTKFFEYLDKEGGLYYERWGDAPIHSYGLALSLRKNQVYKLPNLGYQHQKWPYECPELDRCACVKEDVSRDFNDHKDSWFNPEA</sequence>
<dbReference type="Proteomes" id="UP000308652">
    <property type="component" value="Unassembled WGS sequence"/>
</dbReference>
<gene>
    <name evidence="4" type="ORF">BDQ12DRAFT_727450</name>
</gene>
<protein>
    <submittedName>
        <fullName evidence="4">Nucleotide-diphospho-sugar transferase</fullName>
    </submittedName>
</protein>
<feature type="transmembrane region" description="Helical" evidence="3">
    <location>
        <begin position="6"/>
        <end position="27"/>
    </location>
</feature>
<evidence type="ECO:0000313" key="5">
    <source>
        <dbReference type="Proteomes" id="UP000308652"/>
    </source>
</evidence>
<dbReference type="GO" id="GO:0016020">
    <property type="term" value="C:membrane"/>
    <property type="evidence" value="ECO:0007669"/>
    <property type="project" value="InterPro"/>
</dbReference>
<dbReference type="SUPFAM" id="SSF53448">
    <property type="entry name" value="Nucleotide-diphospho-sugar transferases"/>
    <property type="match status" value="1"/>
</dbReference>
<dbReference type="GO" id="GO:0005794">
    <property type="term" value="C:Golgi apparatus"/>
    <property type="evidence" value="ECO:0007669"/>
    <property type="project" value="TreeGrafter"/>
</dbReference>
<evidence type="ECO:0000256" key="3">
    <source>
        <dbReference type="SAM" id="Phobius"/>
    </source>
</evidence>
<evidence type="ECO:0000256" key="1">
    <source>
        <dbReference type="ARBA" id="ARBA00007677"/>
    </source>
</evidence>
<keyword evidence="2 4" id="KW-0808">Transferase</keyword>
<dbReference type="PANTHER" id="PTHR31121">
    <property type="entry name" value="ALPHA-1,2 MANNOSYLTRANSFERASE KTR1"/>
    <property type="match status" value="1"/>
</dbReference>
<keyword evidence="3" id="KW-0812">Transmembrane</keyword>
<keyword evidence="3" id="KW-1133">Transmembrane helix</keyword>
<dbReference type="AlphaFoldDB" id="A0A5C3LMA8"/>
<proteinExistence type="inferred from homology"/>
<dbReference type="OrthoDB" id="439943at2759"/>
<dbReference type="GO" id="GO:0000032">
    <property type="term" value="P:cell wall mannoprotein biosynthetic process"/>
    <property type="evidence" value="ECO:0007669"/>
    <property type="project" value="TreeGrafter"/>
</dbReference>
<comment type="similarity">
    <text evidence="1">Belongs to the glycosyltransferase 15 family.</text>
</comment>
<dbReference type="PANTHER" id="PTHR31121:SF6">
    <property type="entry name" value="ALPHA-1,2 MANNOSYLTRANSFERASE KTR1"/>
    <property type="match status" value="1"/>
</dbReference>
<dbReference type="EMBL" id="ML213641">
    <property type="protein sequence ID" value="TFK33822.1"/>
    <property type="molecule type" value="Genomic_DNA"/>
</dbReference>
<dbReference type="GO" id="GO:0000026">
    <property type="term" value="F:alpha-1,2-mannosyltransferase activity"/>
    <property type="evidence" value="ECO:0007669"/>
    <property type="project" value="TreeGrafter"/>
</dbReference>
<keyword evidence="5" id="KW-1185">Reference proteome</keyword>
<organism evidence="4 5">
    <name type="scientific">Crucibulum laeve</name>
    <dbReference type="NCBI Taxonomy" id="68775"/>
    <lineage>
        <taxon>Eukaryota</taxon>
        <taxon>Fungi</taxon>
        <taxon>Dikarya</taxon>
        <taxon>Basidiomycota</taxon>
        <taxon>Agaricomycotina</taxon>
        <taxon>Agaricomycetes</taxon>
        <taxon>Agaricomycetidae</taxon>
        <taxon>Agaricales</taxon>
        <taxon>Agaricineae</taxon>
        <taxon>Nidulariaceae</taxon>
        <taxon>Crucibulum</taxon>
    </lineage>
</organism>
<name>A0A5C3LMA8_9AGAR</name>
<dbReference type="Pfam" id="PF01793">
    <property type="entry name" value="Glyco_transf_15"/>
    <property type="match status" value="1"/>
</dbReference>
<keyword evidence="3" id="KW-0472">Membrane</keyword>
<accession>A0A5C3LMA8</accession>
<dbReference type="GO" id="GO:0006487">
    <property type="term" value="P:protein N-linked glycosylation"/>
    <property type="evidence" value="ECO:0007669"/>
    <property type="project" value="TreeGrafter"/>
</dbReference>
<evidence type="ECO:0000313" key="4">
    <source>
        <dbReference type="EMBL" id="TFK33822.1"/>
    </source>
</evidence>
<reference evidence="4 5" key="1">
    <citation type="journal article" date="2019" name="Nat. Ecol. Evol.">
        <title>Megaphylogeny resolves global patterns of mushroom evolution.</title>
        <authorList>
            <person name="Varga T."/>
            <person name="Krizsan K."/>
            <person name="Foldi C."/>
            <person name="Dima B."/>
            <person name="Sanchez-Garcia M."/>
            <person name="Sanchez-Ramirez S."/>
            <person name="Szollosi G.J."/>
            <person name="Szarkandi J.G."/>
            <person name="Papp V."/>
            <person name="Albert L."/>
            <person name="Andreopoulos W."/>
            <person name="Angelini C."/>
            <person name="Antonin V."/>
            <person name="Barry K.W."/>
            <person name="Bougher N.L."/>
            <person name="Buchanan P."/>
            <person name="Buyck B."/>
            <person name="Bense V."/>
            <person name="Catcheside P."/>
            <person name="Chovatia M."/>
            <person name="Cooper J."/>
            <person name="Damon W."/>
            <person name="Desjardin D."/>
            <person name="Finy P."/>
            <person name="Geml J."/>
            <person name="Haridas S."/>
            <person name="Hughes K."/>
            <person name="Justo A."/>
            <person name="Karasinski D."/>
            <person name="Kautmanova I."/>
            <person name="Kiss B."/>
            <person name="Kocsube S."/>
            <person name="Kotiranta H."/>
            <person name="LaButti K.M."/>
            <person name="Lechner B.E."/>
            <person name="Liimatainen K."/>
            <person name="Lipzen A."/>
            <person name="Lukacs Z."/>
            <person name="Mihaltcheva S."/>
            <person name="Morgado L.N."/>
            <person name="Niskanen T."/>
            <person name="Noordeloos M.E."/>
            <person name="Ohm R.A."/>
            <person name="Ortiz-Santana B."/>
            <person name="Ovrebo C."/>
            <person name="Racz N."/>
            <person name="Riley R."/>
            <person name="Savchenko A."/>
            <person name="Shiryaev A."/>
            <person name="Soop K."/>
            <person name="Spirin V."/>
            <person name="Szebenyi C."/>
            <person name="Tomsovsky M."/>
            <person name="Tulloss R.E."/>
            <person name="Uehling J."/>
            <person name="Grigoriev I.V."/>
            <person name="Vagvolgyi C."/>
            <person name="Papp T."/>
            <person name="Martin F.M."/>
            <person name="Miettinen O."/>
            <person name="Hibbett D.S."/>
            <person name="Nagy L.G."/>
        </authorList>
    </citation>
    <scope>NUCLEOTIDE SEQUENCE [LARGE SCALE GENOMIC DNA]</scope>
    <source>
        <strain evidence="4 5">CBS 166.37</strain>
    </source>
</reference>
<dbReference type="InterPro" id="IPR002685">
    <property type="entry name" value="Glyco_trans_15"/>
</dbReference>
<dbReference type="STRING" id="68775.A0A5C3LMA8"/>
<dbReference type="Gene3D" id="3.90.550.10">
    <property type="entry name" value="Spore Coat Polysaccharide Biosynthesis Protein SpsA, Chain A"/>
    <property type="match status" value="1"/>
</dbReference>